<feature type="transmembrane region" description="Helical" evidence="5">
    <location>
        <begin position="117"/>
        <end position="135"/>
    </location>
</feature>
<sequence>MLDFFTRRTSGLKDDLLSGLTVALAMVPEAVAFALIAGLAPLTGLYAALTVGLITAAIGGRPGMISGATGALAVVIVSLVRDHGPEYVFPAVVLMGLIQIAVGLLRLGKLIRLVPHPVMLGFVNGLAIVIFMAQLDSFKIPAETAELDSHGHAASAWMTGTPLYIMIALTALTMAIIAFLPRLTRVVPATLAAIVVTSLLATFALPAFGLETRTVYDLAGSIQGGFPTFDFPVSPMTWQTLLTLETIEIILPYSLILAAVGLIESLMTMSLIDEITQTHGRGNRECIGQGVANITTGMFGGMGGCAMIGQSLINVNSGGRTRVSGIAAALFLLLFIMFLSPVIEVIPMAALVGVMFMVVIGTFEWASLRMYKKIPTSDLLVMITVTAVTVFLHNLALAVFVGVIIAALVFAWQQATYLAADTKYNEHGSKIYQLHGPLFFGSVTRFRELFDPNNDPDDVVIDFYYTRVVDQSGLEAINSLATRYANLGKRLHLTHLSEECRQLLDRAKKFVEVNISEDPHYHVSTDRLD</sequence>
<accession>A0A518BXE1</accession>
<feature type="domain" description="STAS" evidence="6">
    <location>
        <begin position="428"/>
        <end position="507"/>
    </location>
</feature>
<reference evidence="7 8" key="1">
    <citation type="submission" date="2019-02" db="EMBL/GenBank/DDBJ databases">
        <title>Deep-cultivation of Planctomycetes and their phenomic and genomic characterization uncovers novel biology.</title>
        <authorList>
            <person name="Wiegand S."/>
            <person name="Jogler M."/>
            <person name="Boedeker C."/>
            <person name="Pinto D."/>
            <person name="Vollmers J."/>
            <person name="Rivas-Marin E."/>
            <person name="Kohn T."/>
            <person name="Peeters S.H."/>
            <person name="Heuer A."/>
            <person name="Rast P."/>
            <person name="Oberbeckmann S."/>
            <person name="Bunk B."/>
            <person name="Jeske O."/>
            <person name="Meyerdierks A."/>
            <person name="Storesund J.E."/>
            <person name="Kallscheuer N."/>
            <person name="Luecker S."/>
            <person name="Lage O.M."/>
            <person name="Pohl T."/>
            <person name="Merkel B.J."/>
            <person name="Hornburger P."/>
            <person name="Mueller R.-W."/>
            <person name="Bruemmer F."/>
            <person name="Labrenz M."/>
            <person name="Spormann A.M."/>
            <person name="Op den Camp H."/>
            <person name="Overmann J."/>
            <person name="Amann R."/>
            <person name="Jetten M.S.M."/>
            <person name="Mascher T."/>
            <person name="Medema M.H."/>
            <person name="Devos D.P."/>
            <person name="Kaster A.-K."/>
            <person name="Ovreas L."/>
            <person name="Rohde M."/>
            <person name="Galperin M.Y."/>
            <person name="Jogler C."/>
        </authorList>
    </citation>
    <scope>NUCLEOTIDE SEQUENCE [LARGE SCALE GENOMIC DNA]</scope>
    <source>
        <strain evidence="7 8">Pan265</strain>
    </source>
</reference>
<feature type="transmembrane region" description="Helical" evidence="5">
    <location>
        <begin position="87"/>
        <end position="105"/>
    </location>
</feature>
<dbReference type="OrthoDB" id="9771198at2"/>
<keyword evidence="8" id="KW-1185">Reference proteome</keyword>
<keyword evidence="3 5" id="KW-1133">Transmembrane helix</keyword>
<dbReference type="GO" id="GO:0016020">
    <property type="term" value="C:membrane"/>
    <property type="evidence" value="ECO:0007669"/>
    <property type="project" value="UniProtKB-SubCell"/>
</dbReference>
<dbReference type="InterPro" id="IPR052706">
    <property type="entry name" value="Membrane-Transporter-like"/>
</dbReference>
<feature type="transmembrane region" description="Helical" evidence="5">
    <location>
        <begin position="349"/>
        <end position="367"/>
    </location>
</feature>
<dbReference type="Proteomes" id="UP000320386">
    <property type="component" value="Chromosome"/>
</dbReference>
<dbReference type="InterPro" id="IPR036513">
    <property type="entry name" value="STAS_dom_sf"/>
</dbReference>
<feature type="transmembrane region" description="Helical" evidence="5">
    <location>
        <begin position="186"/>
        <end position="208"/>
    </location>
</feature>
<dbReference type="KEGG" id="mcad:Pan265_15010"/>
<evidence type="ECO:0000256" key="4">
    <source>
        <dbReference type="ARBA" id="ARBA00023136"/>
    </source>
</evidence>
<dbReference type="Pfam" id="PF01740">
    <property type="entry name" value="STAS"/>
    <property type="match status" value="1"/>
</dbReference>
<comment type="subcellular location">
    <subcellularLocation>
        <location evidence="1">Membrane</location>
        <topology evidence="1">Multi-pass membrane protein</topology>
    </subcellularLocation>
</comment>
<evidence type="ECO:0000313" key="7">
    <source>
        <dbReference type="EMBL" id="QDU71649.1"/>
    </source>
</evidence>
<dbReference type="AlphaFoldDB" id="A0A518BXE1"/>
<dbReference type="EMBL" id="CP036280">
    <property type="protein sequence ID" value="QDU71649.1"/>
    <property type="molecule type" value="Genomic_DNA"/>
</dbReference>
<dbReference type="Pfam" id="PF00916">
    <property type="entry name" value="Sulfate_transp"/>
    <property type="match status" value="1"/>
</dbReference>
<keyword evidence="4 5" id="KW-0472">Membrane</keyword>
<feature type="transmembrane region" description="Helical" evidence="5">
    <location>
        <begin position="155"/>
        <end position="179"/>
    </location>
</feature>
<dbReference type="PANTHER" id="PTHR43310:SF1">
    <property type="entry name" value="SULFATE TRANSPORTER YBAR-RELATED"/>
    <property type="match status" value="1"/>
</dbReference>
<organism evidence="7 8">
    <name type="scientific">Mucisphaera calidilacus</name>
    <dbReference type="NCBI Taxonomy" id="2527982"/>
    <lineage>
        <taxon>Bacteria</taxon>
        <taxon>Pseudomonadati</taxon>
        <taxon>Planctomycetota</taxon>
        <taxon>Phycisphaerae</taxon>
        <taxon>Phycisphaerales</taxon>
        <taxon>Phycisphaeraceae</taxon>
        <taxon>Mucisphaera</taxon>
    </lineage>
</organism>
<gene>
    <name evidence="7" type="primary">bicA</name>
    <name evidence="7" type="ORF">Pan265_15010</name>
</gene>
<keyword evidence="2 5" id="KW-0812">Transmembrane</keyword>
<feature type="transmembrane region" description="Helical" evidence="5">
    <location>
        <begin position="379"/>
        <end position="412"/>
    </location>
</feature>
<proteinExistence type="predicted"/>
<feature type="transmembrane region" description="Helical" evidence="5">
    <location>
        <begin position="250"/>
        <end position="272"/>
    </location>
</feature>
<dbReference type="InterPro" id="IPR011547">
    <property type="entry name" value="SLC26A/SulP_dom"/>
</dbReference>
<feature type="transmembrane region" description="Helical" evidence="5">
    <location>
        <begin position="63"/>
        <end position="81"/>
    </location>
</feature>
<dbReference type="PANTHER" id="PTHR43310">
    <property type="entry name" value="SULFATE TRANSPORTER YBAR-RELATED"/>
    <property type="match status" value="1"/>
</dbReference>
<evidence type="ECO:0000259" key="6">
    <source>
        <dbReference type="PROSITE" id="PS50801"/>
    </source>
</evidence>
<evidence type="ECO:0000313" key="8">
    <source>
        <dbReference type="Proteomes" id="UP000320386"/>
    </source>
</evidence>
<dbReference type="CDD" id="cd07042">
    <property type="entry name" value="STAS_SulP_like_sulfate_transporter"/>
    <property type="match status" value="1"/>
</dbReference>
<dbReference type="RefSeq" id="WP_145445795.1">
    <property type="nucleotide sequence ID" value="NZ_CP036280.1"/>
</dbReference>
<evidence type="ECO:0000256" key="2">
    <source>
        <dbReference type="ARBA" id="ARBA00022692"/>
    </source>
</evidence>
<dbReference type="PROSITE" id="PS50801">
    <property type="entry name" value="STAS"/>
    <property type="match status" value="1"/>
</dbReference>
<dbReference type="InterPro" id="IPR002645">
    <property type="entry name" value="STAS_dom"/>
</dbReference>
<evidence type="ECO:0000256" key="5">
    <source>
        <dbReference type="SAM" id="Phobius"/>
    </source>
</evidence>
<feature type="transmembrane region" description="Helical" evidence="5">
    <location>
        <begin position="323"/>
        <end position="343"/>
    </location>
</feature>
<evidence type="ECO:0000256" key="1">
    <source>
        <dbReference type="ARBA" id="ARBA00004141"/>
    </source>
</evidence>
<name>A0A518BXE1_9BACT</name>
<protein>
    <submittedName>
        <fullName evidence="7">Bicarbonate transporter BicA</fullName>
    </submittedName>
</protein>
<dbReference type="SUPFAM" id="SSF52091">
    <property type="entry name" value="SpoIIaa-like"/>
    <property type="match status" value="1"/>
</dbReference>
<dbReference type="Gene3D" id="3.30.750.24">
    <property type="entry name" value="STAS domain"/>
    <property type="match status" value="1"/>
</dbReference>
<feature type="transmembrane region" description="Helical" evidence="5">
    <location>
        <begin position="30"/>
        <end position="56"/>
    </location>
</feature>
<evidence type="ECO:0000256" key="3">
    <source>
        <dbReference type="ARBA" id="ARBA00022989"/>
    </source>
</evidence>